<dbReference type="InterPro" id="IPR007890">
    <property type="entry name" value="CHASE2"/>
</dbReference>
<feature type="domain" description="Guanylate cyclase" evidence="3">
    <location>
        <begin position="414"/>
        <end position="546"/>
    </location>
</feature>
<dbReference type="PANTHER" id="PTHR43081">
    <property type="entry name" value="ADENYLATE CYCLASE, TERMINAL-DIFFERENTIATION SPECIFIC-RELATED"/>
    <property type="match status" value="1"/>
</dbReference>
<keyword evidence="2" id="KW-0472">Membrane</keyword>
<name>C6LIE1_9FIRM</name>
<proteinExistence type="inferred from homology"/>
<dbReference type="PROSITE" id="PS50125">
    <property type="entry name" value="GUANYLATE_CYCLASE_2"/>
    <property type="match status" value="1"/>
</dbReference>
<dbReference type="SUPFAM" id="SSF55073">
    <property type="entry name" value="Nucleotide cyclase"/>
    <property type="match status" value="1"/>
</dbReference>
<evidence type="ECO:0000313" key="4">
    <source>
        <dbReference type="EMBL" id="EET59637.1"/>
    </source>
</evidence>
<dbReference type="SMART" id="SM00044">
    <property type="entry name" value="CYCc"/>
    <property type="match status" value="1"/>
</dbReference>
<protein>
    <submittedName>
        <fullName evidence="4">Adenylate/guanylate cyclase catalytic domain protein</fullName>
    </submittedName>
</protein>
<comment type="caution">
    <text evidence="4">The sequence shown here is derived from an EMBL/GenBank/DDBJ whole genome shotgun (WGS) entry which is preliminary data.</text>
</comment>
<dbReference type="InterPro" id="IPR050697">
    <property type="entry name" value="Adenylyl/Guanylyl_Cyclase_3/4"/>
</dbReference>
<dbReference type="Gene3D" id="3.30.70.1230">
    <property type="entry name" value="Nucleotide cyclase"/>
    <property type="match status" value="1"/>
</dbReference>
<dbReference type="GO" id="GO:0035556">
    <property type="term" value="P:intracellular signal transduction"/>
    <property type="evidence" value="ECO:0007669"/>
    <property type="project" value="InterPro"/>
</dbReference>
<feature type="transmembrane region" description="Helical" evidence="2">
    <location>
        <begin position="350"/>
        <end position="372"/>
    </location>
</feature>
<dbReference type="EMBL" id="ACCL02000017">
    <property type="protein sequence ID" value="EET59637.1"/>
    <property type="molecule type" value="Genomic_DNA"/>
</dbReference>
<dbReference type="InterPro" id="IPR001054">
    <property type="entry name" value="A/G_cyclase"/>
</dbReference>
<keyword evidence="2" id="KW-0812">Transmembrane</keyword>
<reference evidence="4" key="1">
    <citation type="submission" date="2009-07" db="EMBL/GenBank/DDBJ databases">
        <authorList>
            <person name="Weinstock G."/>
            <person name="Sodergren E."/>
            <person name="Clifton S."/>
            <person name="Fulton L."/>
            <person name="Fulton B."/>
            <person name="Courtney L."/>
            <person name="Fronick C."/>
            <person name="Harrison M."/>
            <person name="Strong C."/>
            <person name="Farmer C."/>
            <person name="Delahaunty K."/>
            <person name="Markovic C."/>
            <person name="Hall O."/>
            <person name="Minx P."/>
            <person name="Tomlinson C."/>
            <person name="Mitreva M."/>
            <person name="Nelson J."/>
            <person name="Hou S."/>
            <person name="Wollam A."/>
            <person name="Pepin K.H."/>
            <person name="Johnson M."/>
            <person name="Bhonagiri V."/>
            <person name="Nash W.E."/>
            <person name="Warren W."/>
            <person name="Chinwalla A."/>
            <person name="Mardis E.R."/>
            <person name="Wilson R.K."/>
        </authorList>
    </citation>
    <scope>NUCLEOTIDE SEQUENCE [LARGE SCALE GENOMIC DNA]</scope>
    <source>
        <strain evidence="4">DSM 14469</strain>
    </source>
</reference>
<accession>C6LIE1</accession>
<dbReference type="InterPro" id="IPR029787">
    <property type="entry name" value="Nucleotide_cyclase"/>
</dbReference>
<comment type="similarity">
    <text evidence="1">Belongs to the adenylyl cyclase class-3 family.</text>
</comment>
<dbReference type="SMART" id="SM01080">
    <property type="entry name" value="CHASE2"/>
    <property type="match status" value="1"/>
</dbReference>
<dbReference type="AlphaFoldDB" id="C6LIE1"/>
<dbReference type="eggNOG" id="COG2114">
    <property type="taxonomic scope" value="Bacteria"/>
</dbReference>
<gene>
    <name evidence="4" type="ORF">BRYFOR_08495</name>
</gene>
<dbReference type="OrthoDB" id="9806704at2"/>
<dbReference type="GO" id="GO:0004016">
    <property type="term" value="F:adenylate cyclase activity"/>
    <property type="evidence" value="ECO:0007669"/>
    <property type="project" value="UniProtKB-ARBA"/>
</dbReference>
<dbReference type="Proteomes" id="UP000005561">
    <property type="component" value="Unassembled WGS sequence"/>
</dbReference>
<evidence type="ECO:0000256" key="1">
    <source>
        <dbReference type="ARBA" id="ARBA00005381"/>
    </source>
</evidence>
<keyword evidence="2" id="KW-1133">Transmembrane helix</keyword>
<organism evidence="4 5">
    <name type="scientific">Marvinbryantia formatexigens DSM 14469</name>
    <dbReference type="NCBI Taxonomy" id="478749"/>
    <lineage>
        <taxon>Bacteria</taxon>
        <taxon>Bacillati</taxon>
        <taxon>Bacillota</taxon>
        <taxon>Clostridia</taxon>
        <taxon>Lachnospirales</taxon>
        <taxon>Lachnospiraceae</taxon>
        <taxon>Marvinbryantia</taxon>
    </lineage>
</organism>
<evidence type="ECO:0000313" key="5">
    <source>
        <dbReference type="Proteomes" id="UP000005561"/>
    </source>
</evidence>
<dbReference type="RefSeq" id="WP_006863267.1">
    <property type="nucleotide sequence ID" value="NZ_ACCL02000017.1"/>
</dbReference>
<keyword evidence="5" id="KW-1185">Reference proteome</keyword>
<evidence type="ECO:0000256" key="2">
    <source>
        <dbReference type="SAM" id="Phobius"/>
    </source>
</evidence>
<dbReference type="PANTHER" id="PTHR43081:SF1">
    <property type="entry name" value="ADENYLATE CYCLASE, TERMINAL-DIFFERENTIATION SPECIFIC"/>
    <property type="match status" value="1"/>
</dbReference>
<dbReference type="Pfam" id="PF00211">
    <property type="entry name" value="Guanylate_cyc"/>
    <property type="match status" value="1"/>
</dbReference>
<dbReference type="eggNOG" id="COG4252">
    <property type="taxonomic scope" value="Bacteria"/>
</dbReference>
<dbReference type="STRING" id="168384.SAMN05660368_01928"/>
<feature type="transmembrane region" description="Helical" evidence="2">
    <location>
        <begin position="321"/>
        <end position="338"/>
    </location>
</feature>
<dbReference type="GO" id="GO:0009190">
    <property type="term" value="P:cyclic nucleotide biosynthetic process"/>
    <property type="evidence" value="ECO:0007669"/>
    <property type="project" value="InterPro"/>
</dbReference>
<evidence type="ECO:0000259" key="3">
    <source>
        <dbReference type="PROSITE" id="PS50125"/>
    </source>
</evidence>
<dbReference type="CDD" id="cd07302">
    <property type="entry name" value="CHD"/>
    <property type="match status" value="1"/>
</dbReference>
<sequence>MIKNKRNLAAALVIAAVTFAAAYFQWFASLNLSLQDAVYQRENRADTSIKIIAIDEKTLEALGQFETWTREPYAELIELLDGGEYAPGAIGLDILMVSEKGEEDQLLVDACKKYDNIVMACNLVFSTQIETENGKSTVNQLHIDMVETPFGELADIVQMGFVNTVQDYRDNSVRYTLLECGGYESFASAIVRMAENGRQTETTETENERQTSANHGIFIDYTGGPDTYETVSMIDVLEGRIPAAAFADSIVLVGAHAAGMGDAYSVPSGKGAQMYGVEIHANIIQSLLEGRSLVQVSRFWNALCYASIAFALTLLAVRMKIAVNVLGAAVIIAGWYLFCLKLDEKGVVIHMISFPLSVLVVLVWSIVSKYAAEVLQRRKIMHAFRKYVAPQVVEEISKHHDYRLKLGGEKRHIAVLFVDIRGFTPLSEALEPEQVVEILNEYLGLVTDAIFKNGGTLDKFIGDAAMAVFNAPFDSEDYVYKAVCAARDIAAGSDRIAAKFMERFGKKVSYGIGVNCGDAVVGNIGSDFRMDYTAIGDTVNTAARLEANAGAGQIFISEFVYERLKERIEVTEIGEIPLKGKSRGVMVYALDRVR</sequence>
<dbReference type="Pfam" id="PF05226">
    <property type="entry name" value="CHASE2"/>
    <property type="match status" value="1"/>
</dbReference>